<evidence type="ECO:0000313" key="2">
    <source>
        <dbReference type="EMBL" id="CAA9419580.1"/>
    </source>
</evidence>
<dbReference type="AlphaFoldDB" id="A0A6J4PLB0"/>
<dbReference type="EMBL" id="CADCVA010000186">
    <property type="protein sequence ID" value="CAA9419580.1"/>
    <property type="molecule type" value="Genomic_DNA"/>
</dbReference>
<feature type="non-terminal residue" evidence="2">
    <location>
        <position position="221"/>
    </location>
</feature>
<feature type="non-terminal residue" evidence="2">
    <location>
        <position position="1"/>
    </location>
</feature>
<feature type="compositionally biased region" description="Basic residues" evidence="1">
    <location>
        <begin position="186"/>
        <end position="206"/>
    </location>
</feature>
<feature type="compositionally biased region" description="Basic and acidic residues" evidence="1">
    <location>
        <begin position="1"/>
        <end position="33"/>
    </location>
</feature>
<organism evidence="2">
    <name type="scientific">uncultured Rubrobacteraceae bacterium</name>
    <dbReference type="NCBI Taxonomy" id="349277"/>
    <lineage>
        <taxon>Bacteria</taxon>
        <taxon>Bacillati</taxon>
        <taxon>Actinomycetota</taxon>
        <taxon>Rubrobacteria</taxon>
        <taxon>Rubrobacterales</taxon>
        <taxon>Rubrobacteraceae</taxon>
        <taxon>environmental samples</taxon>
    </lineage>
</organism>
<proteinExistence type="predicted"/>
<feature type="region of interest" description="Disordered" evidence="1">
    <location>
        <begin position="168"/>
        <end position="221"/>
    </location>
</feature>
<accession>A0A6J4PLB0</accession>
<reference evidence="2" key="1">
    <citation type="submission" date="2020-02" db="EMBL/GenBank/DDBJ databases">
        <authorList>
            <person name="Meier V. D."/>
        </authorList>
    </citation>
    <scope>NUCLEOTIDE SEQUENCE</scope>
    <source>
        <strain evidence="2">AVDCRST_MAG82</strain>
    </source>
</reference>
<name>A0A6J4PLB0_9ACTN</name>
<gene>
    <name evidence="2" type="ORF">AVDCRST_MAG82-1333</name>
</gene>
<protein>
    <submittedName>
        <fullName evidence="2">tRNA threonylcarbamoyladenosine biosynthesis protein TsaB</fullName>
    </submittedName>
</protein>
<feature type="region of interest" description="Disordered" evidence="1">
    <location>
        <begin position="1"/>
        <end position="60"/>
    </location>
</feature>
<sequence length="221" mass="24424">ADPGPRRLDARDHRGPSPRERLRDPRRGLDHGPRGLGGLAPRHTRCPRSRGGGPRLRRPRARGCGTGNLHGYPHSGGDGACALRGYGRRPREELYPRRHRRPRALLLGGRARRARRQEGSGLRPQVLRGRAHDRHQLRQAGGAVGGGRAAPRRRRCRALPRGALRAWAHTARRLPAPQGHGGGARHLGRPRRRGSGRPRPRLRARAGCRGQARPQPLEPSL</sequence>
<evidence type="ECO:0000256" key="1">
    <source>
        <dbReference type="SAM" id="MobiDB-lite"/>
    </source>
</evidence>